<keyword evidence="1" id="KW-1133">Transmembrane helix</keyword>
<protein>
    <submittedName>
        <fullName evidence="2">Multidrug transporter</fullName>
    </submittedName>
</protein>
<gene>
    <name evidence="2" type="ORF">DBO85_04215</name>
</gene>
<evidence type="ECO:0000313" key="3">
    <source>
        <dbReference type="Proteomes" id="UP000244064"/>
    </source>
</evidence>
<proteinExistence type="predicted"/>
<reference evidence="2 3" key="1">
    <citation type="submission" date="2018-04" db="EMBL/GenBank/DDBJ databases">
        <title>Pseudomonas sp. nov., isolated from mangrove soil.</title>
        <authorList>
            <person name="Chen C."/>
        </authorList>
    </citation>
    <scope>NUCLEOTIDE SEQUENCE [LARGE SCALE GENOMIC DNA]</scope>
    <source>
        <strain evidence="2 3">TC-11</strain>
    </source>
</reference>
<dbReference type="EMBL" id="QASN01000007">
    <property type="protein sequence ID" value="PTU75355.1"/>
    <property type="molecule type" value="Genomic_DNA"/>
</dbReference>
<keyword evidence="1" id="KW-0472">Membrane</keyword>
<name>A0A2T5PC97_9PSED</name>
<dbReference type="Proteomes" id="UP000244064">
    <property type="component" value="Unassembled WGS sequence"/>
</dbReference>
<comment type="caution">
    <text evidence="2">The sequence shown here is derived from an EMBL/GenBank/DDBJ whole genome shotgun (WGS) entry which is preliminary data.</text>
</comment>
<dbReference type="OrthoDB" id="7024310at2"/>
<feature type="transmembrane region" description="Helical" evidence="1">
    <location>
        <begin position="27"/>
        <end position="43"/>
    </location>
</feature>
<sequence>MLIGVLLAVTWLILVIRYPHKALPVSLAALCGLLLLAAVVVWQQEQQSRRLSRVEIRLQHDLVQCPGARPLRVEVHNGNSRALRELRWKLYVHSPGQSANLIQGRPAELDYDGPGNLLADARWQECLPLPALRPGYRPQSLEYRAIDLRGRFTR</sequence>
<evidence type="ECO:0000256" key="1">
    <source>
        <dbReference type="SAM" id="Phobius"/>
    </source>
</evidence>
<accession>A0A2T5PC97</accession>
<organism evidence="2 3">
    <name type="scientific">Pseudomonas mangrovi</name>
    <dbReference type="NCBI Taxonomy" id="2161748"/>
    <lineage>
        <taxon>Bacteria</taxon>
        <taxon>Pseudomonadati</taxon>
        <taxon>Pseudomonadota</taxon>
        <taxon>Gammaproteobacteria</taxon>
        <taxon>Pseudomonadales</taxon>
        <taxon>Pseudomonadaceae</taxon>
        <taxon>Pseudomonas</taxon>
    </lineage>
</organism>
<dbReference type="RefSeq" id="WP_108105574.1">
    <property type="nucleotide sequence ID" value="NZ_QASN01000007.1"/>
</dbReference>
<keyword evidence="3" id="KW-1185">Reference proteome</keyword>
<evidence type="ECO:0000313" key="2">
    <source>
        <dbReference type="EMBL" id="PTU75355.1"/>
    </source>
</evidence>
<dbReference type="AlphaFoldDB" id="A0A2T5PC97"/>
<keyword evidence="1" id="KW-0812">Transmembrane</keyword>